<dbReference type="PATRIC" id="fig|634177.7.peg.366"/>
<evidence type="ECO:0000256" key="1">
    <source>
        <dbReference type="ARBA" id="ARBA00010013"/>
    </source>
</evidence>
<dbReference type="EMBL" id="AP012159">
    <property type="protein sequence ID" value="BAK82739.1"/>
    <property type="molecule type" value="Genomic_DNA"/>
</dbReference>
<keyword evidence="2" id="KW-0732">Signal</keyword>
<dbReference type="AlphaFoldDB" id="G2I3D4"/>
<accession>G2I3D4</accession>
<dbReference type="InterPro" id="IPR038482">
    <property type="entry name" value="Tp34-type_sf"/>
</dbReference>
<evidence type="ECO:0000313" key="4">
    <source>
        <dbReference type="Proteomes" id="UP000009044"/>
    </source>
</evidence>
<proteinExistence type="inferred from homology"/>
<evidence type="ECO:0000256" key="2">
    <source>
        <dbReference type="ARBA" id="ARBA00022729"/>
    </source>
</evidence>
<dbReference type="KEGG" id="gxy:GLX_03270"/>
<dbReference type="Proteomes" id="UP000009044">
    <property type="component" value="Chromosome"/>
</dbReference>
<reference evidence="4" key="1">
    <citation type="journal article" date="2011" name="J. Bacteriol.">
        <title>Complete genome sequence of NBRC 3288, a unique cellulose-nonproducing strain of Gluconacetobacter xylinus isolated from vinegar.</title>
        <authorList>
            <person name="Ogino H."/>
            <person name="Azuma Y."/>
            <person name="Hosoyama A."/>
            <person name="Nakazawa H."/>
            <person name="Matsutani M."/>
            <person name="Hasegawa A."/>
            <person name="Otsuyama K."/>
            <person name="Matsushita K."/>
            <person name="Fujita N."/>
            <person name="Shirai M."/>
        </authorList>
    </citation>
    <scope>NUCLEOTIDE SEQUENCE [LARGE SCALE GENOMIC DNA]</scope>
    <source>
        <strain evidence="4">NBRC 3288 / BCRC 11682 / LMG 1693</strain>
    </source>
</reference>
<dbReference type="InterPro" id="IPR018470">
    <property type="entry name" value="Metal-bd_Tp34-typ"/>
</dbReference>
<dbReference type="STRING" id="634177.GLX_03270"/>
<name>G2I3D4_KOMMN</name>
<dbReference type="PIRSF" id="PIRSF017018">
    <property type="entry name" value="Tp34"/>
    <property type="match status" value="1"/>
</dbReference>
<evidence type="ECO:0000313" key="3">
    <source>
        <dbReference type="EMBL" id="BAK82739.1"/>
    </source>
</evidence>
<protein>
    <submittedName>
        <fullName evidence="3">Fe2+ high-affinity transporter</fullName>
    </submittedName>
</protein>
<gene>
    <name evidence="3" type="ordered locus">GLX_03270</name>
</gene>
<comment type="similarity">
    <text evidence="1">Belongs to the UPF0423 family.</text>
</comment>
<sequence length="190" mass="21033">MDALAPAHRNMETFNMNKKHIVLAFLTAALPAGVTAAQAREYPIGGPVQAHDMEIASSYLTDIMVMPMPAGMIDNTKPDTIHLETDVHATADNVWGYPDGAWVPYLDIGYVLTKDGTPWKAEGKMHFMTAKDGPHYADNVKMDGAGRYTVVLTYSSPEQNGFLHHVDKETGTPGFWQPFSEKFNFAYPQK</sequence>
<organism evidence="3 4">
    <name type="scientific">Komagataeibacter medellinensis (strain NBRC 3288 / BCRC 11682 / LMG 1693 / Kondo 51)</name>
    <name type="common">Gluconacetobacter medellinensis</name>
    <dbReference type="NCBI Taxonomy" id="634177"/>
    <lineage>
        <taxon>Bacteria</taxon>
        <taxon>Pseudomonadati</taxon>
        <taxon>Pseudomonadota</taxon>
        <taxon>Alphaproteobacteria</taxon>
        <taxon>Acetobacterales</taxon>
        <taxon>Acetobacteraceae</taxon>
        <taxon>Komagataeibacter</taxon>
    </lineage>
</organism>
<dbReference type="eggNOG" id="COG3470">
    <property type="taxonomic scope" value="Bacteria"/>
</dbReference>
<dbReference type="Pfam" id="PF10634">
    <property type="entry name" value="Iron_transport"/>
    <property type="match status" value="1"/>
</dbReference>
<dbReference type="HOGENOM" id="CLU_100963_1_0_5"/>
<dbReference type="Gene3D" id="2.60.40.2480">
    <property type="entry name" value="Periplasmic metal-binding protein Tp34-type"/>
    <property type="match status" value="1"/>
</dbReference>